<dbReference type="Proteomes" id="UP000887575">
    <property type="component" value="Unassembled WGS sequence"/>
</dbReference>
<evidence type="ECO:0000313" key="2">
    <source>
        <dbReference type="WBParaSite" id="MBELARI_LOCUS8082"/>
    </source>
</evidence>
<keyword evidence="1" id="KW-1185">Reference proteome</keyword>
<accession>A0AAF3FR10</accession>
<reference evidence="2" key="1">
    <citation type="submission" date="2024-02" db="UniProtKB">
        <authorList>
            <consortium name="WormBaseParasite"/>
        </authorList>
    </citation>
    <scope>IDENTIFICATION</scope>
</reference>
<dbReference type="WBParaSite" id="MBELARI_LOCUS8082">
    <property type="protein sequence ID" value="MBELARI_LOCUS8082"/>
    <property type="gene ID" value="MBELARI_LOCUS8082"/>
</dbReference>
<dbReference type="AlphaFoldDB" id="A0AAF3FR10"/>
<protein>
    <submittedName>
        <fullName evidence="2">Uncharacterized protein</fullName>
    </submittedName>
</protein>
<name>A0AAF3FR10_9BILA</name>
<evidence type="ECO:0000313" key="1">
    <source>
        <dbReference type="Proteomes" id="UP000887575"/>
    </source>
</evidence>
<organism evidence="1 2">
    <name type="scientific">Mesorhabditis belari</name>
    <dbReference type="NCBI Taxonomy" id="2138241"/>
    <lineage>
        <taxon>Eukaryota</taxon>
        <taxon>Metazoa</taxon>
        <taxon>Ecdysozoa</taxon>
        <taxon>Nematoda</taxon>
        <taxon>Chromadorea</taxon>
        <taxon>Rhabditida</taxon>
        <taxon>Rhabditina</taxon>
        <taxon>Rhabditomorpha</taxon>
        <taxon>Rhabditoidea</taxon>
        <taxon>Rhabditidae</taxon>
        <taxon>Mesorhabditinae</taxon>
        <taxon>Mesorhabditis</taxon>
    </lineage>
</organism>
<sequence>MVFGSHAPVPHVMTLSNQHPSESMLCVVFPPLPKESYEKPFAGAIWRTVLNRWKLHDNNGWVFKTTIETFAKEEFKTMVLKPGETRRTNVWANNQGKDLNL</sequence>
<proteinExistence type="predicted"/>